<evidence type="ECO:0000256" key="10">
    <source>
        <dbReference type="ARBA" id="ARBA00023180"/>
    </source>
</evidence>
<dbReference type="InterPro" id="IPR017978">
    <property type="entry name" value="GPCR_3_C"/>
</dbReference>
<dbReference type="AlphaFoldDB" id="A0AA97K6R0"/>
<dbReference type="InterPro" id="IPR000068">
    <property type="entry name" value="GPCR_3_Ca_sens_rcpt-rel"/>
</dbReference>
<evidence type="ECO:0000256" key="13">
    <source>
        <dbReference type="SAM" id="SignalP"/>
    </source>
</evidence>
<evidence type="ECO:0000256" key="1">
    <source>
        <dbReference type="ARBA" id="ARBA00004651"/>
    </source>
</evidence>
<sequence length="834" mass="94108">MVAFLALVLALLSQVACKVSVTKCTISEPVPILHKYYQSGDLIITGIISQIYIFSKNITFEKPPSSEFFDDQIHFSASWTYRASLELLSRQGKYIPNYTCERQNNLVAVIGGPNSNVCVHMATILCNYKIPQVIYASAPVLNNKTHAVFFYQMFPNVTLQYMGIARLLRHFHWTWIGVLSDDNDNTEKFVDNELPVFTHSGICFDFVHIFPKMTFSSNIVQMVKEGTETLSIINGSTANVMVMHGEIHTVALLRTLLHVSEFEDRPMQTKVWIMTSQMDFTSYPFQRDWDLGFIHGALSFSVHSKELLGFREFLQGRSPSTETEDGFIRDFWKLVFKCALPNSAADETVEELCTGEEKLETLPRSVFEMSVTGHSYSIYNAVYAVAHSVHSLYSSTLKSRATAERTKRNLIPQPWQLHRFLRSVSFNNSAGERVSFIQNEASKVGFDIINWVTFPNNSFVRVKVGHIEPKTSIDNGLAIHEGAIVWPSSFNQSQPFSACNDNCRSGYSRTVMEGKPFCCYNCARCPKGKISDQKDMDYCFQCPEDQYPNKNQDFCIPKIISFLSYDEPLGITLAIFALLFSFITALVFGIFIKNQDTPIVKANNRNLSYTLLISLLLSFLCIFLFIGQPEKLMCLLRQTAFGTVFSLAVSCILAKTIMVVLAFMATKPGSNMRRWMGKRLTSSIVLSGSLIQATICVVWLATSPPFPDFDTHSTPGEIVLQCNEGSVAIFYCVLGFMGFLAIVSFTVAFLARKLPDSFNEAKFITFSMLVFCSVWLSFLPSYLSTKGKYMVAVEMFSILASSAGLLIFIFSPKCYIILLRPELNKRGQIIRQKY</sequence>
<dbReference type="Gene3D" id="2.10.50.30">
    <property type="entry name" value="GPCR, family 3, nine cysteines domain"/>
    <property type="match status" value="1"/>
</dbReference>
<keyword evidence="3" id="KW-1003">Cell membrane</keyword>
<dbReference type="InterPro" id="IPR000337">
    <property type="entry name" value="GPCR_3"/>
</dbReference>
<evidence type="ECO:0000256" key="6">
    <source>
        <dbReference type="ARBA" id="ARBA00022989"/>
    </source>
</evidence>
<proteinExistence type="inferred from homology"/>
<dbReference type="PRINTS" id="PR01535">
    <property type="entry name" value="VOMERONASL2R"/>
</dbReference>
<dbReference type="Pfam" id="PF01094">
    <property type="entry name" value="ANF_receptor"/>
    <property type="match status" value="1"/>
</dbReference>
<feature type="transmembrane region" description="Helical" evidence="12">
    <location>
        <begin position="763"/>
        <end position="783"/>
    </location>
</feature>
<reference evidence="16" key="1">
    <citation type="submission" date="2025-08" db="UniProtKB">
        <authorList>
            <consortium name="RefSeq"/>
        </authorList>
    </citation>
    <scope>IDENTIFICATION</scope>
    <source>
        <tissue evidence="16">Blood</tissue>
    </source>
</reference>
<comment type="subcellular location">
    <subcellularLocation>
        <location evidence="1">Cell membrane</location>
        <topology evidence="1">Multi-pass membrane protein</topology>
    </subcellularLocation>
</comment>
<dbReference type="Gene3D" id="3.40.50.2300">
    <property type="match status" value="2"/>
</dbReference>
<feature type="signal peptide" evidence="13">
    <location>
        <begin position="1"/>
        <end position="17"/>
    </location>
</feature>
<feature type="transmembrane region" description="Helical" evidence="12">
    <location>
        <begin position="728"/>
        <end position="751"/>
    </location>
</feature>
<dbReference type="SUPFAM" id="SSF53822">
    <property type="entry name" value="Periplasmic binding protein-like I"/>
    <property type="match status" value="1"/>
</dbReference>
<evidence type="ECO:0000256" key="2">
    <source>
        <dbReference type="ARBA" id="ARBA00007242"/>
    </source>
</evidence>
<keyword evidence="11" id="KW-0807">Transducer</keyword>
<dbReference type="GO" id="GO:0004930">
    <property type="term" value="F:G protein-coupled receptor activity"/>
    <property type="evidence" value="ECO:0007669"/>
    <property type="project" value="UniProtKB-KW"/>
</dbReference>
<keyword evidence="10" id="KW-0325">Glycoprotein</keyword>
<feature type="transmembrane region" description="Helical" evidence="12">
    <location>
        <begin position="789"/>
        <end position="810"/>
    </location>
</feature>
<dbReference type="GeneID" id="129339688"/>
<evidence type="ECO:0000259" key="14">
    <source>
        <dbReference type="PROSITE" id="PS50259"/>
    </source>
</evidence>
<dbReference type="PROSITE" id="PS00981">
    <property type="entry name" value="G_PROTEIN_RECEP_F3_3"/>
    <property type="match status" value="1"/>
</dbReference>
<dbReference type="Pfam" id="PF00003">
    <property type="entry name" value="7tm_3"/>
    <property type="match status" value="1"/>
</dbReference>
<keyword evidence="6 12" id="KW-1133">Transmembrane helix</keyword>
<keyword evidence="8 12" id="KW-0472">Membrane</keyword>
<evidence type="ECO:0000256" key="4">
    <source>
        <dbReference type="ARBA" id="ARBA00022692"/>
    </source>
</evidence>
<evidence type="ECO:0000256" key="5">
    <source>
        <dbReference type="ARBA" id="ARBA00022729"/>
    </source>
</evidence>
<feature type="chain" id="PRO_5041675935" evidence="13">
    <location>
        <begin position="18"/>
        <end position="834"/>
    </location>
</feature>
<dbReference type="Pfam" id="PF07562">
    <property type="entry name" value="NCD3G"/>
    <property type="match status" value="1"/>
</dbReference>
<dbReference type="PROSITE" id="PS50259">
    <property type="entry name" value="G_PROTEIN_RECEP_F3_4"/>
    <property type="match status" value="1"/>
</dbReference>
<dbReference type="InterPro" id="IPR001828">
    <property type="entry name" value="ANF_lig-bd_rcpt"/>
</dbReference>
<feature type="transmembrane region" description="Helical" evidence="12">
    <location>
        <begin position="607"/>
        <end position="627"/>
    </location>
</feature>
<evidence type="ECO:0000256" key="12">
    <source>
        <dbReference type="SAM" id="Phobius"/>
    </source>
</evidence>
<evidence type="ECO:0000256" key="11">
    <source>
        <dbReference type="ARBA" id="ARBA00023224"/>
    </source>
</evidence>
<keyword evidence="4 12" id="KW-0812">Transmembrane</keyword>
<dbReference type="PANTHER" id="PTHR24061">
    <property type="entry name" value="CALCIUM-SENSING RECEPTOR-RELATED"/>
    <property type="match status" value="1"/>
</dbReference>
<keyword evidence="7" id="KW-0297">G-protein coupled receptor</keyword>
<dbReference type="PRINTS" id="PR00248">
    <property type="entry name" value="GPCRMGR"/>
</dbReference>
<organism evidence="15 16">
    <name type="scientific">Eublepharis macularius</name>
    <name type="common">Leopard gecko</name>
    <name type="synonym">Cyrtodactylus macularius</name>
    <dbReference type="NCBI Taxonomy" id="481883"/>
    <lineage>
        <taxon>Eukaryota</taxon>
        <taxon>Metazoa</taxon>
        <taxon>Chordata</taxon>
        <taxon>Craniata</taxon>
        <taxon>Vertebrata</taxon>
        <taxon>Euteleostomi</taxon>
        <taxon>Lepidosauria</taxon>
        <taxon>Squamata</taxon>
        <taxon>Bifurcata</taxon>
        <taxon>Gekkota</taxon>
        <taxon>Eublepharidae</taxon>
        <taxon>Eublepharinae</taxon>
        <taxon>Eublepharis</taxon>
    </lineage>
</organism>
<comment type="similarity">
    <text evidence="2">Belongs to the G-protein coupled receptor 3 family.</text>
</comment>
<dbReference type="InterPro" id="IPR028082">
    <property type="entry name" value="Peripla_BP_I"/>
</dbReference>
<name>A0AA97K6R0_EUBMA</name>
<dbReference type="FunFam" id="3.40.50.2300:FF:000024">
    <property type="entry name" value="Vomeronasal 2, receptor 73"/>
    <property type="match status" value="1"/>
</dbReference>
<dbReference type="GO" id="GO:0005886">
    <property type="term" value="C:plasma membrane"/>
    <property type="evidence" value="ECO:0007669"/>
    <property type="project" value="UniProtKB-SubCell"/>
</dbReference>
<evidence type="ECO:0000313" key="16">
    <source>
        <dbReference type="RefSeq" id="XP_054850242.1"/>
    </source>
</evidence>
<dbReference type="InterPro" id="IPR038550">
    <property type="entry name" value="GPCR_3_9-Cys_sf"/>
</dbReference>
<feature type="transmembrane region" description="Helical" evidence="12">
    <location>
        <begin position="639"/>
        <end position="663"/>
    </location>
</feature>
<accession>A0AA97K6R0</accession>
<keyword evidence="15" id="KW-1185">Reference proteome</keyword>
<dbReference type="PANTHER" id="PTHR24061:SF599">
    <property type="entry name" value="G-PROTEIN COUPLED RECEPTORS FAMILY 3 PROFILE DOMAIN-CONTAINING PROTEIN"/>
    <property type="match status" value="1"/>
</dbReference>
<dbReference type="InterPro" id="IPR011500">
    <property type="entry name" value="GPCR_3_9-Cys_dom"/>
</dbReference>
<evidence type="ECO:0000256" key="3">
    <source>
        <dbReference type="ARBA" id="ARBA00022475"/>
    </source>
</evidence>
<dbReference type="InterPro" id="IPR017979">
    <property type="entry name" value="GPCR_3_CS"/>
</dbReference>
<dbReference type="RefSeq" id="XP_054850242.1">
    <property type="nucleotide sequence ID" value="XM_054994267.1"/>
</dbReference>
<evidence type="ECO:0000256" key="7">
    <source>
        <dbReference type="ARBA" id="ARBA00023040"/>
    </source>
</evidence>
<dbReference type="CDD" id="cd15283">
    <property type="entry name" value="7tmC_V2R_pheromone"/>
    <property type="match status" value="1"/>
</dbReference>
<gene>
    <name evidence="16" type="primary">LOC129339688</name>
</gene>
<protein>
    <submittedName>
        <fullName evidence="16">Vomeronasal type-2 receptor 26-like</fullName>
    </submittedName>
</protein>
<feature type="transmembrane region" description="Helical" evidence="12">
    <location>
        <begin position="569"/>
        <end position="592"/>
    </location>
</feature>
<dbReference type="InterPro" id="IPR004073">
    <property type="entry name" value="GPCR_3_vmron_rcpt_2"/>
</dbReference>
<evidence type="ECO:0000256" key="9">
    <source>
        <dbReference type="ARBA" id="ARBA00023170"/>
    </source>
</evidence>
<dbReference type="KEGG" id="emc:129339688"/>
<evidence type="ECO:0000256" key="8">
    <source>
        <dbReference type="ARBA" id="ARBA00023136"/>
    </source>
</evidence>
<feature type="transmembrane region" description="Helical" evidence="12">
    <location>
        <begin position="684"/>
        <end position="702"/>
    </location>
</feature>
<dbReference type="Proteomes" id="UP001190640">
    <property type="component" value="Chromosome 12"/>
</dbReference>
<dbReference type="FunFam" id="2.10.50.30:FF:000002">
    <property type="entry name" value="Vomeronasal 2 receptor, h1"/>
    <property type="match status" value="1"/>
</dbReference>
<feature type="domain" description="G-protein coupled receptors family 3 profile" evidence="14">
    <location>
        <begin position="569"/>
        <end position="833"/>
    </location>
</feature>
<keyword evidence="5 13" id="KW-0732">Signal</keyword>
<evidence type="ECO:0000313" key="15">
    <source>
        <dbReference type="Proteomes" id="UP001190640"/>
    </source>
</evidence>
<keyword evidence="9" id="KW-0675">Receptor</keyword>